<dbReference type="AlphaFoldDB" id="A0A0B7NGN8"/>
<evidence type="ECO:0000313" key="1">
    <source>
        <dbReference type="EMBL" id="CEP14086.1"/>
    </source>
</evidence>
<dbReference type="Proteomes" id="UP000054107">
    <property type="component" value="Unassembled WGS sequence"/>
</dbReference>
<protein>
    <submittedName>
        <fullName evidence="1">Uncharacterized protein</fullName>
    </submittedName>
</protein>
<dbReference type="EMBL" id="LN731019">
    <property type="protein sequence ID" value="CEP14086.1"/>
    <property type="molecule type" value="Genomic_DNA"/>
</dbReference>
<evidence type="ECO:0000313" key="2">
    <source>
        <dbReference type="Proteomes" id="UP000054107"/>
    </source>
</evidence>
<name>A0A0B7NGN8_9FUNG</name>
<organism evidence="1 2">
    <name type="scientific">Parasitella parasitica</name>
    <dbReference type="NCBI Taxonomy" id="35722"/>
    <lineage>
        <taxon>Eukaryota</taxon>
        <taxon>Fungi</taxon>
        <taxon>Fungi incertae sedis</taxon>
        <taxon>Mucoromycota</taxon>
        <taxon>Mucoromycotina</taxon>
        <taxon>Mucoromycetes</taxon>
        <taxon>Mucorales</taxon>
        <taxon>Mucorineae</taxon>
        <taxon>Mucoraceae</taxon>
        <taxon>Parasitella</taxon>
    </lineage>
</organism>
<sequence>MSSNESSASTSALEDIMARLAQMEVQWNGITKKLINHEIKSQMSSIDHSCHLSSSLQLKRHTNNSLINECRVVETTPD</sequence>
<proteinExistence type="predicted"/>
<reference evidence="1 2" key="1">
    <citation type="submission" date="2014-09" db="EMBL/GenBank/DDBJ databases">
        <authorList>
            <person name="Ellenberger Sabrina"/>
        </authorList>
    </citation>
    <scope>NUCLEOTIDE SEQUENCE [LARGE SCALE GENOMIC DNA]</scope>
    <source>
        <strain evidence="1 2">CBS 412.66</strain>
    </source>
</reference>
<accession>A0A0B7NGN8</accession>
<gene>
    <name evidence="1" type="primary">PARPA_08247.1 scaffold 32718</name>
</gene>
<keyword evidence="2" id="KW-1185">Reference proteome</keyword>